<evidence type="ECO:0000313" key="4">
    <source>
        <dbReference type="Proteomes" id="UP001302719"/>
    </source>
</evidence>
<dbReference type="EMBL" id="CP116967">
    <property type="protein sequence ID" value="WNM59793.1"/>
    <property type="molecule type" value="Genomic_DNA"/>
</dbReference>
<evidence type="ECO:0000256" key="1">
    <source>
        <dbReference type="SAM" id="MobiDB-lite"/>
    </source>
</evidence>
<dbReference type="PROSITE" id="PS51832">
    <property type="entry name" value="HD_GYP"/>
    <property type="match status" value="1"/>
</dbReference>
<reference evidence="3 4" key="1">
    <citation type="submission" date="2023-01" db="EMBL/GenBank/DDBJ databases">
        <title>Cultivation and genomic characterization of new, ubiquitous marine nitrite-oxidizing bacteria from the Nitrospirales.</title>
        <authorList>
            <person name="Mueller A.J."/>
            <person name="Daebeler A."/>
            <person name="Herbold C.W."/>
            <person name="Kirkegaard R.H."/>
            <person name="Daims H."/>
        </authorList>
    </citation>
    <scope>NUCLEOTIDE SEQUENCE [LARGE SCALE GENOMIC DNA]</scope>
    <source>
        <strain evidence="3 4">VA</strain>
    </source>
</reference>
<dbReference type="Gene3D" id="1.10.3210.10">
    <property type="entry name" value="Hypothetical protein af1432"/>
    <property type="match status" value="1"/>
</dbReference>
<dbReference type="SUPFAM" id="SSF109604">
    <property type="entry name" value="HD-domain/PDEase-like"/>
    <property type="match status" value="1"/>
</dbReference>
<evidence type="ECO:0000313" key="3">
    <source>
        <dbReference type="EMBL" id="WNM59793.1"/>
    </source>
</evidence>
<proteinExistence type="predicted"/>
<dbReference type="PANTHER" id="PTHR43155">
    <property type="entry name" value="CYCLIC DI-GMP PHOSPHODIESTERASE PA4108-RELATED"/>
    <property type="match status" value="1"/>
</dbReference>
<dbReference type="KEGG" id="nall:PP769_08575"/>
<dbReference type="Pfam" id="PF13487">
    <property type="entry name" value="HD_5"/>
    <property type="match status" value="1"/>
</dbReference>
<dbReference type="PANTHER" id="PTHR43155:SF2">
    <property type="entry name" value="CYCLIC DI-GMP PHOSPHODIESTERASE PA4108"/>
    <property type="match status" value="1"/>
</dbReference>
<feature type="region of interest" description="Disordered" evidence="1">
    <location>
        <begin position="62"/>
        <end position="102"/>
    </location>
</feature>
<accession>A0AA96GIX6</accession>
<evidence type="ECO:0000259" key="2">
    <source>
        <dbReference type="PROSITE" id="PS51832"/>
    </source>
</evidence>
<gene>
    <name evidence="3" type="ORF">PP769_08575</name>
</gene>
<feature type="domain" description="HD-GYP" evidence="2">
    <location>
        <begin position="153"/>
        <end position="350"/>
    </location>
</feature>
<keyword evidence="4" id="KW-1185">Reference proteome</keyword>
<dbReference type="Proteomes" id="UP001302719">
    <property type="component" value="Chromosome"/>
</dbReference>
<sequence>MAIKRIPTTSAQVGMYLCGIDRSWLKTPFLVHRFLIKSSSDIAKLEQAGIQEITIDTDRGLDVLQDSKPPHTHDDVSSTPNSPIPDSSRPPEAARLDHLSPSVKGKSLSGELTTMKMVRVYILEGIQDILHTLQKTGRLAMEQVHQITESVMAESLRHEEACIAMIRTRDFSPALFEHALAVSTLAVLLGRAVGLDNTALQHLASAGLLHDAGLLNIPQVLHRPINQLSDAELVLYHKHPHRGVEILSQQSSLSDEVDTLIREHHIALDGTGYPANSDPAKIQTSSRILRIVDEYDELLTGHHTGKPLPVRSALQSLYQQGKKGLLDGALVATFINLIGIYPTYALVELSTGERGIVTANSRDDLLQPTILLIQDAIHQPLPEPIPFNISVLSSHESRPEIVRVLAPEQVGIDLDSALENWMAL</sequence>
<dbReference type="InterPro" id="IPR003607">
    <property type="entry name" value="HD/PDEase_dom"/>
</dbReference>
<dbReference type="Pfam" id="PF11871">
    <property type="entry name" value="DUF3391"/>
    <property type="match status" value="1"/>
</dbReference>
<dbReference type="CDD" id="cd00077">
    <property type="entry name" value="HDc"/>
    <property type="match status" value="1"/>
</dbReference>
<protein>
    <submittedName>
        <fullName evidence="3">DUF3391 domain-containing protein</fullName>
    </submittedName>
</protein>
<name>A0AA96GIX6_9BACT</name>
<dbReference type="InterPro" id="IPR021812">
    <property type="entry name" value="DUF3391"/>
</dbReference>
<organism evidence="3 4">
    <name type="scientific">Candidatus Nitrospira allomarina</name>
    <dbReference type="NCBI Taxonomy" id="3020900"/>
    <lineage>
        <taxon>Bacteria</taxon>
        <taxon>Pseudomonadati</taxon>
        <taxon>Nitrospirota</taxon>
        <taxon>Nitrospiria</taxon>
        <taxon>Nitrospirales</taxon>
        <taxon>Nitrospiraceae</taxon>
        <taxon>Nitrospira</taxon>
    </lineage>
</organism>
<dbReference type="AlphaFoldDB" id="A0AA96GIX6"/>
<dbReference type="RefSeq" id="WP_312646649.1">
    <property type="nucleotide sequence ID" value="NZ_CP116967.1"/>
</dbReference>
<dbReference type="InterPro" id="IPR037522">
    <property type="entry name" value="HD_GYP_dom"/>
</dbReference>